<sequence>MRLTTFAILLFTSSTSAFGIQYHIADFDIPSPTLLGFSHPKLSPHLRTTLSLRNSSSNASALEVLTHAGSPWDTCSIQTKKLWVGQRAYQHQRFHIICHGLPVYGAFISSHGRRDQVVLVQGAIPGAGASFDSSEGVLDEAVVREQMISYSMVQPGKLVYYYIHGENHLVPAYLYRFKDERGLPWEGLYHGFTGEALAHVPLHLQAYEGFSFLENPLQSELEKVSIENLSTDQDHLDGQRFSVYGADILSDRAVASENLFDYDPENEELFDQVQAYYTLERAREFFGQYFPLEEDPRIDVFTHTYLDNNAMYLPAISEQDVGSIHIGVADNIFMQYLNRDSDVLIHEYSHHIIYKFLTATWGESLTLHEGTADFFAYVLNDDPYLAESILVGSPYLRTAEIESDRKHDLEASYRGSHLLGQFWSAILWDLYRDLGSDALEIITDSLNYWPSQAQLSDAVLALVISDKELKDGQNVCKILELSLDRGLYEAVSVTGNQGCDLKDKEIIRFATEDSNDQSEFDNDLACGAIGLRGSSSWSLLLLTLPLLLWIRRSGNEA</sequence>
<keyword evidence="1" id="KW-0732">Signal</keyword>
<evidence type="ECO:0000313" key="2">
    <source>
        <dbReference type="EMBL" id="SMF30178.1"/>
    </source>
</evidence>
<evidence type="ECO:0008006" key="4">
    <source>
        <dbReference type="Google" id="ProtNLM"/>
    </source>
</evidence>
<accession>A0A1Y6BV21</accession>
<dbReference type="AlphaFoldDB" id="A0A1Y6BV21"/>
<feature type="chain" id="PRO_5012193166" description="Peptidase MA superfamily protein" evidence="1">
    <location>
        <begin position="20"/>
        <end position="557"/>
    </location>
</feature>
<keyword evidence="3" id="KW-1185">Reference proteome</keyword>
<dbReference type="Gene3D" id="1.10.390.10">
    <property type="entry name" value="Neutral Protease Domain 2"/>
    <property type="match status" value="1"/>
</dbReference>
<dbReference type="EMBL" id="FWZT01000009">
    <property type="protein sequence ID" value="SMF30178.1"/>
    <property type="molecule type" value="Genomic_DNA"/>
</dbReference>
<dbReference type="InterPro" id="IPR027268">
    <property type="entry name" value="Peptidase_M4/M1_CTD_sf"/>
</dbReference>
<proteinExistence type="predicted"/>
<reference evidence="3" key="1">
    <citation type="submission" date="2017-04" db="EMBL/GenBank/DDBJ databases">
        <authorList>
            <person name="Varghese N."/>
            <person name="Submissions S."/>
        </authorList>
    </citation>
    <scope>NUCLEOTIDE SEQUENCE [LARGE SCALE GENOMIC DNA]</scope>
    <source>
        <strain evidence="3">RKEM611</strain>
    </source>
</reference>
<dbReference type="OrthoDB" id="178184at2"/>
<dbReference type="STRING" id="1513793.SAMN06296036_109155"/>
<dbReference type="Proteomes" id="UP000192907">
    <property type="component" value="Unassembled WGS sequence"/>
</dbReference>
<feature type="signal peptide" evidence="1">
    <location>
        <begin position="1"/>
        <end position="19"/>
    </location>
</feature>
<evidence type="ECO:0000256" key="1">
    <source>
        <dbReference type="SAM" id="SignalP"/>
    </source>
</evidence>
<name>A0A1Y6BV21_9BACT</name>
<dbReference type="SUPFAM" id="SSF55486">
    <property type="entry name" value="Metalloproteases ('zincins'), catalytic domain"/>
    <property type="match status" value="1"/>
</dbReference>
<evidence type="ECO:0000313" key="3">
    <source>
        <dbReference type="Proteomes" id="UP000192907"/>
    </source>
</evidence>
<gene>
    <name evidence="2" type="ORF">SAMN06296036_109155</name>
</gene>
<organism evidence="2 3">
    <name type="scientific">Pseudobacteriovorax antillogorgiicola</name>
    <dbReference type="NCBI Taxonomy" id="1513793"/>
    <lineage>
        <taxon>Bacteria</taxon>
        <taxon>Pseudomonadati</taxon>
        <taxon>Bdellovibrionota</taxon>
        <taxon>Oligoflexia</taxon>
        <taxon>Oligoflexales</taxon>
        <taxon>Pseudobacteriovoracaceae</taxon>
        <taxon>Pseudobacteriovorax</taxon>
    </lineage>
</organism>
<protein>
    <recommendedName>
        <fullName evidence="4">Peptidase MA superfamily protein</fullName>
    </recommendedName>
</protein>